<dbReference type="Proteomes" id="UP000187429">
    <property type="component" value="Unassembled WGS sequence"/>
</dbReference>
<reference evidence="2" key="1">
    <citation type="submission" date="2017-01" db="EMBL/GenBank/DDBJ databases">
        <authorList>
            <person name="Wang Y."/>
            <person name="White M."/>
            <person name="Kvist S."/>
            <person name="Moncalvo J.-M."/>
        </authorList>
    </citation>
    <scope>NUCLEOTIDE SEQUENCE [LARGE SCALE GENOMIC DNA]</scope>
    <source>
        <strain evidence="2">ID-206-W2</strain>
    </source>
</reference>
<proteinExistence type="predicted"/>
<feature type="non-terminal residue" evidence="1">
    <location>
        <position position="9"/>
    </location>
</feature>
<dbReference type="EMBL" id="LSSM01000163">
    <property type="protein sequence ID" value="OMJ29834.1"/>
    <property type="molecule type" value="Genomic_DNA"/>
</dbReference>
<sequence length="9" mass="1166">MENKKWDSE</sequence>
<accession>A0A1R1YSG6</accession>
<organism evidence="1 2">
    <name type="scientific">Smittium culicis</name>
    <dbReference type="NCBI Taxonomy" id="133412"/>
    <lineage>
        <taxon>Eukaryota</taxon>
        <taxon>Fungi</taxon>
        <taxon>Fungi incertae sedis</taxon>
        <taxon>Zoopagomycota</taxon>
        <taxon>Kickxellomycotina</taxon>
        <taxon>Harpellomycetes</taxon>
        <taxon>Harpellales</taxon>
        <taxon>Legeriomycetaceae</taxon>
        <taxon>Smittium</taxon>
    </lineage>
</organism>
<comment type="caution">
    <text evidence="1">The sequence shown here is derived from an EMBL/GenBank/DDBJ whole genome shotgun (WGS) entry which is preliminary data.</text>
</comment>
<evidence type="ECO:0000313" key="2">
    <source>
        <dbReference type="Proteomes" id="UP000187429"/>
    </source>
</evidence>
<keyword evidence="2" id="KW-1185">Reference proteome</keyword>
<evidence type="ECO:0000313" key="1">
    <source>
        <dbReference type="EMBL" id="OMJ29834.1"/>
    </source>
</evidence>
<protein>
    <submittedName>
        <fullName evidence="1">Uncharacterized protein</fullName>
    </submittedName>
</protein>
<name>A0A1R1YSG6_9FUNG</name>
<gene>
    <name evidence="1" type="ORF">AYI69_g640</name>
</gene>